<keyword evidence="2" id="KW-1185">Reference proteome</keyword>
<sequence length="134" mass="14881">MLRSAVALRFLALADQSSPHNGYRLQRSGGKHPLLLTVRIRRVPGNWGITLPLLVHAFASIHSSVSQPLVPHRLVLPAHAIAIPGLIDLDFLLCTLRRFPQFPFPLGIQANAGAVIFHLRSDWLETSVWIFPEA</sequence>
<organism evidence="1 2">
    <name type="scientific">Xylaria bambusicola</name>
    <dbReference type="NCBI Taxonomy" id="326684"/>
    <lineage>
        <taxon>Eukaryota</taxon>
        <taxon>Fungi</taxon>
        <taxon>Dikarya</taxon>
        <taxon>Ascomycota</taxon>
        <taxon>Pezizomycotina</taxon>
        <taxon>Sordariomycetes</taxon>
        <taxon>Xylariomycetidae</taxon>
        <taxon>Xylariales</taxon>
        <taxon>Xylariaceae</taxon>
        <taxon>Xylaria</taxon>
    </lineage>
</organism>
<proteinExistence type="predicted"/>
<gene>
    <name evidence="1" type="ORF">RRF57_005842</name>
</gene>
<accession>A0AAN7Z6B9</accession>
<comment type="caution">
    <text evidence="1">The sequence shown here is derived from an EMBL/GenBank/DDBJ whole genome shotgun (WGS) entry which is preliminary data.</text>
</comment>
<dbReference type="AlphaFoldDB" id="A0AAN7Z6B9"/>
<dbReference type="EMBL" id="JAWHQM010000014">
    <property type="protein sequence ID" value="KAK5630127.1"/>
    <property type="molecule type" value="Genomic_DNA"/>
</dbReference>
<evidence type="ECO:0000313" key="1">
    <source>
        <dbReference type="EMBL" id="KAK5630127.1"/>
    </source>
</evidence>
<evidence type="ECO:0000313" key="2">
    <source>
        <dbReference type="Proteomes" id="UP001305414"/>
    </source>
</evidence>
<protein>
    <submittedName>
        <fullName evidence="1">Uncharacterized protein</fullName>
    </submittedName>
</protein>
<name>A0AAN7Z6B9_9PEZI</name>
<dbReference type="Proteomes" id="UP001305414">
    <property type="component" value="Unassembled WGS sequence"/>
</dbReference>
<reference evidence="1 2" key="1">
    <citation type="submission" date="2023-10" db="EMBL/GenBank/DDBJ databases">
        <title>Draft genome sequence of Xylaria bambusicola isolate GMP-LS, the root and basal stem rot pathogen of sugarcane in Indonesia.</title>
        <authorList>
            <person name="Selvaraj P."/>
            <person name="Muralishankar V."/>
            <person name="Muruganantham S."/>
            <person name="Sp S."/>
            <person name="Haryani S."/>
            <person name="Lau K.J.X."/>
            <person name="Naqvi N.I."/>
        </authorList>
    </citation>
    <scope>NUCLEOTIDE SEQUENCE [LARGE SCALE GENOMIC DNA]</scope>
    <source>
        <strain evidence="1">GMP-LS</strain>
    </source>
</reference>